<dbReference type="InterPro" id="IPR029021">
    <property type="entry name" value="Prot-tyrosine_phosphatase-like"/>
</dbReference>
<evidence type="ECO:0000259" key="1">
    <source>
        <dbReference type="PROSITE" id="PS50056"/>
    </source>
</evidence>
<dbReference type="OrthoDB" id="449382at2759"/>
<dbReference type="GO" id="GO:0004721">
    <property type="term" value="F:phosphoprotein phosphatase activity"/>
    <property type="evidence" value="ECO:0007669"/>
    <property type="project" value="InterPro"/>
</dbReference>
<dbReference type="PROSITE" id="PS50056">
    <property type="entry name" value="TYR_PHOSPHATASE_2"/>
    <property type="match status" value="1"/>
</dbReference>
<dbReference type="PANTHER" id="PTHR31126">
    <property type="entry name" value="TYROSINE-PROTEIN PHOSPHATASE"/>
    <property type="match status" value="1"/>
</dbReference>
<dbReference type="SUPFAM" id="SSF52799">
    <property type="entry name" value="(Phosphotyrosine protein) phosphatases II"/>
    <property type="match status" value="1"/>
</dbReference>
<dbReference type="AlphaFoldDB" id="A0A1E1K569"/>
<proteinExistence type="predicted"/>
<evidence type="ECO:0000313" key="2">
    <source>
        <dbReference type="EMBL" id="CZS91724.1"/>
    </source>
</evidence>
<dbReference type="InterPro" id="IPR000387">
    <property type="entry name" value="Tyr_Pase_dom"/>
</dbReference>
<keyword evidence="3" id="KW-1185">Reference proteome</keyword>
<dbReference type="PROSITE" id="PS00383">
    <property type="entry name" value="TYR_PHOSPHATASE_1"/>
    <property type="match status" value="1"/>
</dbReference>
<dbReference type="EMBL" id="FJUX01000009">
    <property type="protein sequence ID" value="CZS91724.1"/>
    <property type="molecule type" value="Genomic_DNA"/>
</dbReference>
<accession>A0A1E1K569</accession>
<gene>
    <name evidence="2" type="ORF">RAG0_02247</name>
</gene>
<reference evidence="3" key="1">
    <citation type="submission" date="2016-03" db="EMBL/GenBank/DDBJ databases">
        <authorList>
            <person name="Guldener U."/>
        </authorList>
    </citation>
    <scope>NUCLEOTIDE SEQUENCE [LARGE SCALE GENOMIC DNA]</scope>
    <source>
        <strain evidence="3">04CH-RAC-A.6.1</strain>
    </source>
</reference>
<evidence type="ECO:0000313" key="3">
    <source>
        <dbReference type="Proteomes" id="UP000178912"/>
    </source>
</evidence>
<dbReference type="Pfam" id="PF13350">
    <property type="entry name" value="Y_phosphatase3"/>
    <property type="match status" value="1"/>
</dbReference>
<dbReference type="FunFam" id="3.90.190.10:FF:000123">
    <property type="entry name" value="Similar to protein tyrosine/serine phosphatase"/>
    <property type="match status" value="1"/>
</dbReference>
<dbReference type="PANTHER" id="PTHR31126:SF1">
    <property type="entry name" value="TYROSINE SPECIFIC PROTEIN PHOSPHATASES DOMAIN-CONTAINING PROTEIN"/>
    <property type="match status" value="1"/>
</dbReference>
<sequence length="287" mass="31626">MSSMLATEGVAKLPSPPFITVEGIYNFRDIGGYPVSTSSNHSIRSNILYRCAEPSKITRDGISTAQRLGITHMYDLRSSNEIERNRVAGRGGIVQWEGCQRVFVPVFEDDDYSPEALAGRFKDYASGQPEGFTRAYSEILAGAPKSFRVILLHLAHQPDKPLIVHCTAGKDRTGLICALVLSLCGADDETIAYEYSLTEIGLTHDWKDAVMAHLMQNPALTGNLQGAKNMISAKAENMRLTLKMMEEKFGGAEKYVTDKCGLTENEVGMIRRNLVMDKAAVHAKHNL</sequence>
<dbReference type="InterPro" id="IPR016130">
    <property type="entry name" value="Tyr_Pase_AS"/>
</dbReference>
<name>A0A1E1K569_9HELO</name>
<organism evidence="2 3">
    <name type="scientific">Rhynchosporium agropyri</name>
    <dbReference type="NCBI Taxonomy" id="914238"/>
    <lineage>
        <taxon>Eukaryota</taxon>
        <taxon>Fungi</taxon>
        <taxon>Dikarya</taxon>
        <taxon>Ascomycota</taxon>
        <taxon>Pezizomycotina</taxon>
        <taxon>Leotiomycetes</taxon>
        <taxon>Helotiales</taxon>
        <taxon>Ploettnerulaceae</taxon>
        <taxon>Rhynchosporium</taxon>
    </lineage>
</organism>
<dbReference type="Proteomes" id="UP000178912">
    <property type="component" value="Unassembled WGS sequence"/>
</dbReference>
<feature type="domain" description="Tyrosine specific protein phosphatases" evidence="1">
    <location>
        <begin position="130"/>
        <end position="181"/>
    </location>
</feature>
<dbReference type="InterPro" id="IPR026893">
    <property type="entry name" value="Tyr/Ser_Pase_IphP-type"/>
</dbReference>
<protein>
    <submittedName>
        <fullName evidence="2">Related to protein-tyrosine phosphatase</fullName>
    </submittedName>
</protein>
<dbReference type="Gene3D" id="3.90.190.10">
    <property type="entry name" value="Protein tyrosine phosphatase superfamily"/>
    <property type="match status" value="1"/>
</dbReference>